<keyword evidence="2" id="KW-1185">Reference proteome</keyword>
<reference evidence="2" key="1">
    <citation type="journal article" date="2019" name="Int. J. Syst. Evol. Microbiol.">
        <title>The Global Catalogue of Microorganisms (GCM) 10K type strain sequencing project: providing services to taxonomists for standard genome sequencing and annotation.</title>
        <authorList>
            <consortium name="The Broad Institute Genomics Platform"/>
            <consortium name="The Broad Institute Genome Sequencing Center for Infectious Disease"/>
            <person name="Wu L."/>
            <person name="Ma J."/>
        </authorList>
    </citation>
    <scope>NUCLEOTIDE SEQUENCE [LARGE SCALE GENOMIC DNA]</scope>
    <source>
        <strain evidence="2">CCUG 50347</strain>
    </source>
</reference>
<gene>
    <name evidence="1" type="ORF">ACFPEL_09905</name>
</gene>
<dbReference type="SUPFAM" id="SSF47794">
    <property type="entry name" value="Rad51 N-terminal domain-like"/>
    <property type="match status" value="1"/>
</dbReference>
<evidence type="ECO:0000313" key="2">
    <source>
        <dbReference type="Proteomes" id="UP001595909"/>
    </source>
</evidence>
<evidence type="ECO:0008006" key="3">
    <source>
        <dbReference type="Google" id="ProtNLM"/>
    </source>
</evidence>
<dbReference type="Gene3D" id="1.10.150.20">
    <property type="entry name" value="5' to 3' exonuclease, C-terminal subdomain"/>
    <property type="match status" value="1"/>
</dbReference>
<accession>A0ABV9RGL8</accession>
<dbReference type="EMBL" id="JBHSIM010000020">
    <property type="protein sequence ID" value="MFC4832724.1"/>
    <property type="molecule type" value="Genomic_DNA"/>
</dbReference>
<comment type="caution">
    <text evidence="1">The sequence shown here is derived from an EMBL/GenBank/DDBJ whole genome shotgun (WGS) entry which is preliminary data.</text>
</comment>
<organism evidence="1 2">
    <name type="scientific">Actinomycetospora chibensis</name>
    <dbReference type="NCBI Taxonomy" id="663606"/>
    <lineage>
        <taxon>Bacteria</taxon>
        <taxon>Bacillati</taxon>
        <taxon>Actinomycetota</taxon>
        <taxon>Actinomycetes</taxon>
        <taxon>Pseudonocardiales</taxon>
        <taxon>Pseudonocardiaceae</taxon>
        <taxon>Actinomycetospora</taxon>
    </lineage>
</organism>
<evidence type="ECO:0000313" key="1">
    <source>
        <dbReference type="EMBL" id="MFC4832724.1"/>
    </source>
</evidence>
<sequence>MTTARQLRKALSQVRAEETTDDGGRPTFTVDGRPFAVLDGSRVRLHLSAPDVDAITAAYPAAEPAPGGATLALEGIDGQHLNHWVRRAWAFRAPQELTETAAAAATSRPGEVGDLPRAIGRPATRALADAGVTTLAQVAAMPREELLGLHGVGPKAVRVLDEALGRGESS</sequence>
<dbReference type="InterPro" id="IPR010995">
    <property type="entry name" value="DNA_repair_Rad51/TF_NusA_a-hlx"/>
</dbReference>
<proteinExistence type="predicted"/>
<name>A0ABV9RGL8_9PSEU</name>
<protein>
    <recommendedName>
        <fullName evidence="3">Helix-hairpin-helix domain-containing protein</fullName>
    </recommendedName>
</protein>
<dbReference type="RefSeq" id="WP_274191458.1">
    <property type="nucleotide sequence ID" value="NZ_BAABHN010000020.1"/>
</dbReference>
<dbReference type="Proteomes" id="UP001595909">
    <property type="component" value="Unassembled WGS sequence"/>
</dbReference>